<feature type="domain" description="ABC transporter" evidence="9">
    <location>
        <begin position="428"/>
        <end position="662"/>
    </location>
</feature>
<dbReference type="RefSeq" id="WP_133578559.1">
    <property type="nucleotide sequence ID" value="NZ_SNYJ01000001.1"/>
</dbReference>
<comment type="subcellular location">
    <subcellularLocation>
        <location evidence="1">Cell membrane</location>
        <topology evidence="1">Multi-pass membrane protein</topology>
    </subcellularLocation>
</comment>
<feature type="domain" description="ABC transmembrane type-1" evidence="10">
    <location>
        <begin position="19"/>
        <end position="397"/>
    </location>
</feature>
<dbReference type="Gene3D" id="1.20.1560.10">
    <property type="entry name" value="ABC transporter type 1, transmembrane domain"/>
    <property type="match status" value="1"/>
</dbReference>
<feature type="transmembrane region" description="Helical" evidence="8">
    <location>
        <begin position="221"/>
        <end position="244"/>
    </location>
</feature>
<accession>A0A4R6U833</accession>
<dbReference type="PROSITE" id="PS50893">
    <property type="entry name" value="ABC_TRANSPORTER_2"/>
    <property type="match status" value="1"/>
</dbReference>
<sequence>MSTGKRLFEYAKTSRKTIITGLLLLVVAVAAELTGPFIAKAIIDRHIAGVVEPWYETTEQPNAIQYNGQWIIREYYAEAPETKEPVGQFVQIGTQFYWAEDVLPVGQQSYEDGAIVVEGDQTTTRVDASPLNGSEVLAFYAPEGPKIMGWLAFYFGLILIAMFFQYGQNFLLKKSANRIIQRLRVDVFAHLSRLPVRFFDNLPAGKVVSRVTNDTEAIRELYVAVLSNFFTSGIYMTGIYIALFLLSPQLATYSLLLIPVLTLWIIVYRKFASSYNHQIRSKISEINGDMNENIQGMTMIQAFRREAFRKERFEKMNKEYYDAQNKMLRLNSLMSHNLTWVLRNLVLAMIIWAAAGGMTGSLGSVLSLGALYAFVDYVTRLFEPLNNIVNQLSNLEQARVSGERVFKLMDEPGVDVQDDEVSRLKGEVAFEKVTFGYKESEPVLKEIQFHAKPGETIALVGHTGSGKSSIMNLLFRFYDAQQGEILLDGKEIRSYSPQAIRSHMGIVLQDPYLFTGTIGSNIAMDDPSMSRETIEEALKAVGGDSVFQHLELGIDEPVKEKGSTLSSGQRQLISFARALAADPSILVLDEATSNIDTETESIIQHGLNVLKKGRTTFVIAHRLSTIRDADQILVLDAGRIVEQGNHDELMEKNGSYAQMYRLQKQKRAG</sequence>
<feature type="transmembrane region" description="Helical" evidence="8">
    <location>
        <begin position="345"/>
        <end position="375"/>
    </location>
</feature>
<dbReference type="Gene3D" id="3.40.50.300">
    <property type="entry name" value="P-loop containing nucleotide triphosphate hydrolases"/>
    <property type="match status" value="1"/>
</dbReference>
<dbReference type="OrthoDB" id="9770415at2"/>
<dbReference type="InterPro" id="IPR039421">
    <property type="entry name" value="Type_1_exporter"/>
</dbReference>
<keyword evidence="6 8" id="KW-1133">Transmembrane helix</keyword>
<dbReference type="CDD" id="cd18544">
    <property type="entry name" value="ABC_6TM_TmrA_like"/>
    <property type="match status" value="1"/>
</dbReference>
<keyword evidence="5 11" id="KW-0067">ATP-binding</keyword>
<protein>
    <submittedName>
        <fullName evidence="11">ATP-binding cassette subfamily B protein</fullName>
    </submittedName>
</protein>
<dbReference type="InterPro" id="IPR036640">
    <property type="entry name" value="ABC1_TM_sf"/>
</dbReference>
<dbReference type="SMART" id="SM00382">
    <property type="entry name" value="AAA"/>
    <property type="match status" value="1"/>
</dbReference>
<dbReference type="PANTHER" id="PTHR43394">
    <property type="entry name" value="ATP-DEPENDENT PERMEASE MDL1, MITOCHONDRIAL"/>
    <property type="match status" value="1"/>
</dbReference>
<dbReference type="PANTHER" id="PTHR43394:SF1">
    <property type="entry name" value="ATP-BINDING CASSETTE SUB-FAMILY B MEMBER 10, MITOCHONDRIAL"/>
    <property type="match status" value="1"/>
</dbReference>
<dbReference type="InterPro" id="IPR003439">
    <property type="entry name" value="ABC_transporter-like_ATP-bd"/>
</dbReference>
<evidence type="ECO:0000259" key="9">
    <source>
        <dbReference type="PROSITE" id="PS50893"/>
    </source>
</evidence>
<evidence type="ECO:0000256" key="3">
    <source>
        <dbReference type="ARBA" id="ARBA00022692"/>
    </source>
</evidence>
<dbReference type="Pfam" id="PF00005">
    <property type="entry name" value="ABC_tran"/>
    <property type="match status" value="1"/>
</dbReference>
<keyword evidence="4" id="KW-0547">Nucleotide-binding</keyword>
<dbReference type="SUPFAM" id="SSF90123">
    <property type="entry name" value="ABC transporter transmembrane region"/>
    <property type="match status" value="1"/>
</dbReference>
<dbReference type="GO" id="GO:0016887">
    <property type="term" value="F:ATP hydrolysis activity"/>
    <property type="evidence" value="ECO:0007669"/>
    <property type="project" value="InterPro"/>
</dbReference>
<dbReference type="InterPro" id="IPR003593">
    <property type="entry name" value="AAA+_ATPase"/>
</dbReference>
<keyword evidence="3 8" id="KW-0812">Transmembrane</keyword>
<dbReference type="InterPro" id="IPR017871">
    <property type="entry name" value="ABC_transporter-like_CS"/>
</dbReference>
<evidence type="ECO:0000313" key="12">
    <source>
        <dbReference type="Proteomes" id="UP000295632"/>
    </source>
</evidence>
<feature type="transmembrane region" description="Helical" evidence="8">
    <location>
        <begin position="250"/>
        <end position="268"/>
    </location>
</feature>
<evidence type="ECO:0000256" key="1">
    <source>
        <dbReference type="ARBA" id="ARBA00004651"/>
    </source>
</evidence>
<dbReference type="Pfam" id="PF00664">
    <property type="entry name" value="ABC_membrane"/>
    <property type="match status" value="1"/>
</dbReference>
<keyword evidence="2" id="KW-0813">Transport</keyword>
<dbReference type="PROSITE" id="PS00211">
    <property type="entry name" value="ABC_TRANSPORTER_1"/>
    <property type="match status" value="1"/>
</dbReference>
<evidence type="ECO:0000256" key="7">
    <source>
        <dbReference type="ARBA" id="ARBA00023136"/>
    </source>
</evidence>
<dbReference type="CDD" id="cd03254">
    <property type="entry name" value="ABCC_Glucan_exporter_like"/>
    <property type="match status" value="1"/>
</dbReference>
<feature type="transmembrane region" description="Helical" evidence="8">
    <location>
        <begin position="147"/>
        <end position="166"/>
    </location>
</feature>
<dbReference type="GO" id="GO:0005524">
    <property type="term" value="F:ATP binding"/>
    <property type="evidence" value="ECO:0007669"/>
    <property type="project" value="UniProtKB-KW"/>
</dbReference>
<dbReference type="EMBL" id="SNYJ01000001">
    <property type="protein sequence ID" value="TDQ42720.1"/>
    <property type="molecule type" value="Genomic_DNA"/>
</dbReference>
<evidence type="ECO:0000256" key="6">
    <source>
        <dbReference type="ARBA" id="ARBA00022989"/>
    </source>
</evidence>
<dbReference type="InterPro" id="IPR011527">
    <property type="entry name" value="ABC1_TM_dom"/>
</dbReference>
<evidence type="ECO:0000256" key="2">
    <source>
        <dbReference type="ARBA" id="ARBA00022448"/>
    </source>
</evidence>
<dbReference type="InterPro" id="IPR027417">
    <property type="entry name" value="P-loop_NTPase"/>
</dbReference>
<organism evidence="11 12">
    <name type="scientific">Aureibacillus halotolerans</name>
    <dbReference type="NCBI Taxonomy" id="1508390"/>
    <lineage>
        <taxon>Bacteria</taxon>
        <taxon>Bacillati</taxon>
        <taxon>Bacillota</taxon>
        <taxon>Bacilli</taxon>
        <taxon>Bacillales</taxon>
        <taxon>Bacillaceae</taxon>
        <taxon>Aureibacillus</taxon>
    </lineage>
</organism>
<dbReference type="GO" id="GO:0005886">
    <property type="term" value="C:plasma membrane"/>
    <property type="evidence" value="ECO:0007669"/>
    <property type="project" value="UniProtKB-SubCell"/>
</dbReference>
<dbReference type="PROSITE" id="PS50929">
    <property type="entry name" value="ABC_TM1F"/>
    <property type="match status" value="1"/>
</dbReference>
<evidence type="ECO:0000256" key="4">
    <source>
        <dbReference type="ARBA" id="ARBA00022741"/>
    </source>
</evidence>
<dbReference type="FunFam" id="3.40.50.300:FF:000287">
    <property type="entry name" value="Multidrug ABC transporter ATP-binding protein"/>
    <property type="match status" value="1"/>
</dbReference>
<keyword evidence="7 8" id="KW-0472">Membrane</keyword>
<evidence type="ECO:0000256" key="8">
    <source>
        <dbReference type="SAM" id="Phobius"/>
    </source>
</evidence>
<dbReference type="AlphaFoldDB" id="A0A4R6U833"/>
<reference evidence="11 12" key="1">
    <citation type="submission" date="2019-03" db="EMBL/GenBank/DDBJ databases">
        <title>Genomic Encyclopedia of Type Strains, Phase IV (KMG-IV): sequencing the most valuable type-strain genomes for metagenomic binning, comparative biology and taxonomic classification.</title>
        <authorList>
            <person name="Goeker M."/>
        </authorList>
    </citation>
    <scope>NUCLEOTIDE SEQUENCE [LARGE SCALE GENOMIC DNA]</scope>
    <source>
        <strain evidence="11 12">DSM 28697</strain>
    </source>
</reference>
<dbReference type="Proteomes" id="UP000295632">
    <property type="component" value="Unassembled WGS sequence"/>
</dbReference>
<dbReference type="SUPFAM" id="SSF52540">
    <property type="entry name" value="P-loop containing nucleoside triphosphate hydrolases"/>
    <property type="match status" value="1"/>
</dbReference>
<proteinExistence type="predicted"/>
<keyword evidence="12" id="KW-1185">Reference proteome</keyword>
<comment type="caution">
    <text evidence="11">The sequence shown here is derived from an EMBL/GenBank/DDBJ whole genome shotgun (WGS) entry which is preliminary data.</text>
</comment>
<evidence type="ECO:0000313" key="11">
    <source>
        <dbReference type="EMBL" id="TDQ42720.1"/>
    </source>
</evidence>
<gene>
    <name evidence="11" type="ORF">EV213_101149</name>
</gene>
<evidence type="ECO:0000256" key="5">
    <source>
        <dbReference type="ARBA" id="ARBA00022840"/>
    </source>
</evidence>
<evidence type="ECO:0000259" key="10">
    <source>
        <dbReference type="PROSITE" id="PS50929"/>
    </source>
</evidence>
<name>A0A4R6U833_9BACI</name>
<dbReference type="GO" id="GO:0015421">
    <property type="term" value="F:ABC-type oligopeptide transporter activity"/>
    <property type="evidence" value="ECO:0007669"/>
    <property type="project" value="TreeGrafter"/>
</dbReference>